<dbReference type="KEGG" id="rhy:RD110_03250"/>
<proteinExistence type="predicted"/>
<accession>A0A1P8JRG7</accession>
<dbReference type="Gene3D" id="1.20.120.530">
    <property type="entry name" value="GntR ligand-binding domain-like"/>
    <property type="match status" value="1"/>
</dbReference>
<evidence type="ECO:0000256" key="1">
    <source>
        <dbReference type="ARBA" id="ARBA00023015"/>
    </source>
</evidence>
<gene>
    <name evidence="5" type="ORF">RD110_03250</name>
</gene>
<dbReference type="OrthoDB" id="8903404at2"/>
<protein>
    <recommendedName>
        <fullName evidence="4">HTH gntR-type domain-containing protein</fullName>
    </recommendedName>
</protein>
<evidence type="ECO:0000256" key="3">
    <source>
        <dbReference type="ARBA" id="ARBA00023163"/>
    </source>
</evidence>
<dbReference type="InterPro" id="IPR036390">
    <property type="entry name" value="WH_DNA-bd_sf"/>
</dbReference>
<dbReference type="PANTHER" id="PTHR43537:SF24">
    <property type="entry name" value="GLUCONATE OPERON TRANSCRIPTIONAL REPRESSOR"/>
    <property type="match status" value="1"/>
</dbReference>
<dbReference type="SMART" id="SM00895">
    <property type="entry name" value="FCD"/>
    <property type="match status" value="1"/>
</dbReference>
<feature type="domain" description="HTH gntR-type" evidence="4">
    <location>
        <begin position="12"/>
        <end position="79"/>
    </location>
</feature>
<evidence type="ECO:0000313" key="5">
    <source>
        <dbReference type="EMBL" id="APW36346.1"/>
    </source>
</evidence>
<dbReference type="GO" id="GO:0003700">
    <property type="term" value="F:DNA-binding transcription factor activity"/>
    <property type="evidence" value="ECO:0007669"/>
    <property type="project" value="InterPro"/>
</dbReference>
<dbReference type="SUPFAM" id="SSF48008">
    <property type="entry name" value="GntR ligand-binding domain-like"/>
    <property type="match status" value="1"/>
</dbReference>
<sequence>MSVAQVRPIFKLSAEAQVEANLRDFILSGAVKPGSRVTEIALSEQLGVARATLRTGLHKLASEGILVQIPYTGWQIAELSAQDVWEVWTLRGSLEGLAARLAAQCRNEKLRTKITQAYLRLDAACKAGRMDAISKCDFAFHRAIIEAAQHSRLDHQYRLVEQQVRLCIDTSNRIEEITPEAIRLQHKPIYEAIQAGKPALAAEEAMAHNESEGKRLEEWLKAAAGTR</sequence>
<evidence type="ECO:0000256" key="2">
    <source>
        <dbReference type="ARBA" id="ARBA00023125"/>
    </source>
</evidence>
<dbReference type="STRING" id="1842727.RD110_03250"/>
<dbReference type="Pfam" id="PF07729">
    <property type="entry name" value="FCD"/>
    <property type="match status" value="1"/>
</dbReference>
<organism evidence="5 6">
    <name type="scientific">Rhodoferax koreensis</name>
    <dbReference type="NCBI Taxonomy" id="1842727"/>
    <lineage>
        <taxon>Bacteria</taxon>
        <taxon>Pseudomonadati</taxon>
        <taxon>Pseudomonadota</taxon>
        <taxon>Betaproteobacteria</taxon>
        <taxon>Burkholderiales</taxon>
        <taxon>Comamonadaceae</taxon>
        <taxon>Rhodoferax</taxon>
    </lineage>
</organism>
<keyword evidence="3" id="KW-0804">Transcription</keyword>
<dbReference type="RefSeq" id="WP_076196657.1">
    <property type="nucleotide sequence ID" value="NZ_CP019236.1"/>
</dbReference>
<dbReference type="GO" id="GO:0003677">
    <property type="term" value="F:DNA binding"/>
    <property type="evidence" value="ECO:0007669"/>
    <property type="project" value="UniProtKB-KW"/>
</dbReference>
<dbReference type="SMART" id="SM00345">
    <property type="entry name" value="HTH_GNTR"/>
    <property type="match status" value="1"/>
</dbReference>
<dbReference type="PANTHER" id="PTHR43537">
    <property type="entry name" value="TRANSCRIPTIONAL REGULATOR, GNTR FAMILY"/>
    <property type="match status" value="1"/>
</dbReference>
<reference evidence="5 6" key="1">
    <citation type="submission" date="2017-01" db="EMBL/GenBank/DDBJ databases">
        <authorList>
            <person name="Mah S.A."/>
            <person name="Swanson W.J."/>
            <person name="Moy G.W."/>
            <person name="Vacquier V.D."/>
        </authorList>
    </citation>
    <scope>NUCLEOTIDE SEQUENCE [LARGE SCALE GENOMIC DNA]</scope>
    <source>
        <strain evidence="5 6">DCY110</strain>
    </source>
</reference>
<dbReference type="InterPro" id="IPR000524">
    <property type="entry name" value="Tscrpt_reg_HTH_GntR"/>
</dbReference>
<dbReference type="InterPro" id="IPR036388">
    <property type="entry name" value="WH-like_DNA-bd_sf"/>
</dbReference>
<keyword evidence="6" id="KW-1185">Reference proteome</keyword>
<dbReference type="InterPro" id="IPR011711">
    <property type="entry name" value="GntR_C"/>
</dbReference>
<dbReference type="AlphaFoldDB" id="A0A1P8JRG7"/>
<dbReference type="Pfam" id="PF00392">
    <property type="entry name" value="GntR"/>
    <property type="match status" value="1"/>
</dbReference>
<dbReference type="Proteomes" id="UP000186609">
    <property type="component" value="Chromosome"/>
</dbReference>
<dbReference type="EMBL" id="CP019236">
    <property type="protein sequence ID" value="APW36346.1"/>
    <property type="molecule type" value="Genomic_DNA"/>
</dbReference>
<dbReference type="InterPro" id="IPR008920">
    <property type="entry name" value="TF_FadR/GntR_C"/>
</dbReference>
<keyword evidence="2" id="KW-0238">DNA-binding</keyword>
<dbReference type="SUPFAM" id="SSF46785">
    <property type="entry name" value="Winged helix' DNA-binding domain"/>
    <property type="match status" value="1"/>
</dbReference>
<name>A0A1P8JRG7_9BURK</name>
<dbReference type="PROSITE" id="PS50949">
    <property type="entry name" value="HTH_GNTR"/>
    <property type="match status" value="1"/>
</dbReference>
<evidence type="ECO:0000313" key="6">
    <source>
        <dbReference type="Proteomes" id="UP000186609"/>
    </source>
</evidence>
<evidence type="ECO:0000259" key="4">
    <source>
        <dbReference type="PROSITE" id="PS50949"/>
    </source>
</evidence>
<dbReference type="Gene3D" id="1.10.10.10">
    <property type="entry name" value="Winged helix-like DNA-binding domain superfamily/Winged helix DNA-binding domain"/>
    <property type="match status" value="1"/>
</dbReference>
<keyword evidence="1" id="KW-0805">Transcription regulation</keyword>